<dbReference type="HOGENOM" id="CLU_205945_0_0_10"/>
<proteinExistence type="predicted"/>
<accession>B2RHN8</accession>
<feature type="transmembrane region" description="Helical" evidence="1">
    <location>
        <begin position="46"/>
        <end position="64"/>
    </location>
</feature>
<sequence>MARQGNSSDEEVSFRDVMSTNRYRKARNVFSNQVDMLIDWRRIRTLLSVYLAAIHLLIGFSLRYKE</sequence>
<protein>
    <submittedName>
        <fullName evidence="2">Uncharacterized protein</fullName>
    </submittedName>
</protein>
<keyword evidence="1" id="KW-0472">Membrane</keyword>
<dbReference type="EMBL" id="AP009380">
    <property type="protein sequence ID" value="BAG32883.1"/>
    <property type="molecule type" value="Genomic_DNA"/>
</dbReference>
<dbReference type="AlphaFoldDB" id="B2RHN8"/>
<keyword evidence="1" id="KW-1133">Transmembrane helix</keyword>
<keyword evidence="1" id="KW-0812">Transmembrane</keyword>
<evidence type="ECO:0000313" key="2">
    <source>
        <dbReference type="EMBL" id="BAG32883.1"/>
    </source>
</evidence>
<gene>
    <name evidence="2" type="ordered locus">PGN_0364</name>
</gene>
<dbReference type="Proteomes" id="UP000008842">
    <property type="component" value="Chromosome"/>
</dbReference>
<dbReference type="KEGG" id="pgn:PGN_0364"/>
<organism evidence="2 3">
    <name type="scientific">Porphyromonas gingivalis (strain ATCC 33277 / DSM 20709 / CIP 103683 / JCM 12257 / NCTC 11834 / 2561)</name>
    <dbReference type="NCBI Taxonomy" id="431947"/>
    <lineage>
        <taxon>Bacteria</taxon>
        <taxon>Pseudomonadati</taxon>
        <taxon>Bacteroidota</taxon>
        <taxon>Bacteroidia</taxon>
        <taxon>Bacteroidales</taxon>
        <taxon>Porphyromonadaceae</taxon>
        <taxon>Porphyromonas</taxon>
    </lineage>
</organism>
<reference evidence="2 3" key="1">
    <citation type="journal article" date="2008" name="DNA Res.">
        <title>Determination of the genome sequence of Porphyromonas gingivalis strain ATCC 33277 and genomic comparison with strain W83 revealed extensive genome rearrangements in P. gingivalis.</title>
        <authorList>
            <person name="Naito M."/>
            <person name="Hirakawa H."/>
            <person name="Yamashita A."/>
            <person name="Ohara N."/>
            <person name="Shoji M."/>
            <person name="Yukitake H."/>
            <person name="Nakayama K."/>
            <person name="Toh H."/>
            <person name="Yoshimura F."/>
            <person name="Kuhara S."/>
            <person name="Hattori M."/>
            <person name="Hayashi T."/>
            <person name="Nakayama K."/>
        </authorList>
    </citation>
    <scope>NUCLEOTIDE SEQUENCE [LARGE SCALE GENOMIC DNA]</scope>
    <source>
        <strain evidence="3">ATCC 33277 / DSM 20709 / CIP 103683 / JCM 12257 / NCTC 11834 / 2561</strain>
    </source>
</reference>
<evidence type="ECO:0000256" key="1">
    <source>
        <dbReference type="SAM" id="Phobius"/>
    </source>
</evidence>
<name>B2RHN8_PORG3</name>
<dbReference type="BioCyc" id="PGIN431947:G1G2V-400-MONOMER"/>
<evidence type="ECO:0000313" key="3">
    <source>
        <dbReference type="Proteomes" id="UP000008842"/>
    </source>
</evidence>
<dbReference type="eggNOG" id="COG3039">
    <property type="taxonomic scope" value="Bacteria"/>
</dbReference>